<dbReference type="VEuPathDB" id="VectorBase:PPAI008454"/>
<dbReference type="SUPFAM" id="SSF52540">
    <property type="entry name" value="P-loop containing nucleoside triphosphate hydrolases"/>
    <property type="match status" value="1"/>
</dbReference>
<name>A0A1B0DJN0_PHLPP</name>
<sequence>MFFFQQFFKHDFSGRHIATGHRNTYRSCVVCDTSIRELIVFDIPTPKRFPIDSLMEFNNGYLGLRNVHAYVLVFDMGNLETFQYCRSMRDQILESFSHRDFSIMVVGNKFDLIAETNPHSQVSVNIIGSIEKVNSERLELETYFPVFILPSNALHNLFN</sequence>
<dbReference type="InterPro" id="IPR052661">
    <property type="entry name" value="Ras-like_GTPase_Reg"/>
</dbReference>
<dbReference type="InterPro" id="IPR027417">
    <property type="entry name" value="P-loop_NTPase"/>
</dbReference>
<dbReference type="Pfam" id="PF00071">
    <property type="entry name" value="Ras"/>
    <property type="match status" value="1"/>
</dbReference>
<dbReference type="Proteomes" id="UP000092462">
    <property type="component" value="Unassembled WGS sequence"/>
</dbReference>
<dbReference type="EnsemblMetazoa" id="PPAI008454-RA">
    <property type="protein sequence ID" value="PPAI008454-PA"/>
    <property type="gene ID" value="PPAI008454"/>
</dbReference>
<accession>A0A1B0DJN0</accession>
<dbReference type="PANTHER" id="PTHR46350">
    <property type="entry name" value="RAS LIKE FAMILY 10 MEMBER B-RELATED"/>
    <property type="match status" value="1"/>
</dbReference>
<keyword evidence="2" id="KW-1185">Reference proteome</keyword>
<dbReference type="GO" id="GO:0003924">
    <property type="term" value="F:GTPase activity"/>
    <property type="evidence" value="ECO:0007669"/>
    <property type="project" value="InterPro"/>
</dbReference>
<dbReference type="Gene3D" id="3.40.50.300">
    <property type="entry name" value="P-loop containing nucleotide triphosphate hydrolases"/>
    <property type="match status" value="1"/>
</dbReference>
<dbReference type="InterPro" id="IPR001806">
    <property type="entry name" value="Small_GTPase"/>
</dbReference>
<dbReference type="EMBL" id="AJVK01015842">
    <property type="status" value="NOT_ANNOTATED_CDS"/>
    <property type="molecule type" value="Genomic_DNA"/>
</dbReference>
<protein>
    <submittedName>
        <fullName evidence="1">Uncharacterized protein</fullName>
    </submittedName>
</protein>
<dbReference type="GO" id="GO:0005525">
    <property type="term" value="F:GTP binding"/>
    <property type="evidence" value="ECO:0007669"/>
    <property type="project" value="InterPro"/>
</dbReference>
<dbReference type="VEuPathDB" id="VectorBase:PPAPM1_005512"/>
<dbReference type="PANTHER" id="PTHR46350:SF2">
    <property type="entry name" value="RAS LIKE FAMILY 10 MEMBER B"/>
    <property type="match status" value="1"/>
</dbReference>
<organism evidence="1 2">
    <name type="scientific">Phlebotomus papatasi</name>
    <name type="common">Sandfly</name>
    <dbReference type="NCBI Taxonomy" id="29031"/>
    <lineage>
        <taxon>Eukaryota</taxon>
        <taxon>Metazoa</taxon>
        <taxon>Ecdysozoa</taxon>
        <taxon>Arthropoda</taxon>
        <taxon>Hexapoda</taxon>
        <taxon>Insecta</taxon>
        <taxon>Pterygota</taxon>
        <taxon>Neoptera</taxon>
        <taxon>Endopterygota</taxon>
        <taxon>Diptera</taxon>
        <taxon>Nematocera</taxon>
        <taxon>Psychodoidea</taxon>
        <taxon>Psychodidae</taxon>
        <taxon>Phlebotomus</taxon>
        <taxon>Phlebotomus</taxon>
    </lineage>
</organism>
<evidence type="ECO:0000313" key="1">
    <source>
        <dbReference type="EnsemblMetazoa" id="PPAI008454-PA"/>
    </source>
</evidence>
<reference evidence="1" key="1">
    <citation type="submission" date="2022-08" db="UniProtKB">
        <authorList>
            <consortium name="EnsemblMetazoa"/>
        </authorList>
    </citation>
    <scope>IDENTIFICATION</scope>
    <source>
        <strain evidence="1">Israel</strain>
    </source>
</reference>
<dbReference type="AlphaFoldDB" id="A0A1B0DJN0"/>
<evidence type="ECO:0000313" key="2">
    <source>
        <dbReference type="Proteomes" id="UP000092462"/>
    </source>
</evidence>
<proteinExistence type="predicted"/>